<reference evidence="11 12" key="1">
    <citation type="submission" date="2020-08" db="EMBL/GenBank/DDBJ databases">
        <title>Genomic Encyclopedia of Type Strains, Phase IV (KMG-IV): sequencing the most valuable type-strain genomes for metagenomic binning, comparative biology and taxonomic classification.</title>
        <authorList>
            <person name="Goeker M."/>
        </authorList>
    </citation>
    <scope>NUCLEOTIDE SEQUENCE [LARGE SCALE GENOMIC DNA]</scope>
    <source>
        <strain evidence="11 12">DSM 11590</strain>
    </source>
</reference>
<dbReference type="GO" id="GO:0016874">
    <property type="term" value="F:ligase activity"/>
    <property type="evidence" value="ECO:0007669"/>
    <property type="project" value="UniProtKB-KW"/>
</dbReference>
<evidence type="ECO:0000256" key="3">
    <source>
        <dbReference type="ARBA" id="ARBA00022450"/>
    </source>
</evidence>
<dbReference type="SUPFAM" id="SSF47336">
    <property type="entry name" value="ACP-like"/>
    <property type="match status" value="2"/>
</dbReference>
<sequence>MTAAPDAPRQTLNADWLRQRLATRQAAPAADLRVSHDAAGRFRPFPMTDMQQAYWLGRDQALSGGGAMQMYLEFDSPEGRVDLPRLEAAWNRLLARHDMLRAVVTADGQQQVLPDVPYQTIERHDLSALPADSRESALESLRTRLLADTPPLDRAPQSRLVWTRTRNAAGQPAARLHMRLDMWCFDGRSFQIVIEDLAALYDDPAAALKTTAVTFRDYVMALKAHEETPAFAESLRWWQKRLETLPPPPPLPYVRLPQQGVQPKFRRLAATLSPAETDGLKALARQHGLGLPGVMATAYASALSLWSGATHFTLNVPRFNRPDWHPDLTDVIGEFASFSLLEIQFDPAAPFREIAGRVQQQLWTDLEHGAVSGVRQLRERARQRGTLETGAMPIVFTTMPERRSAEARRLEAAMGCFGSLGFSLSFTPQVWIDSHYFELDGTTHVNWDTAEGLFAPGLIEGMFESYEALVRALAAGPDRWQQAAGVSLPPAQASRRQAQAARVWSPPASGLLDEIATHLATEGDRPAVFSGDTVLSRRALRQQISDVVSSLRRAGIAPGDVVGLHARRGADQVAAALGILFAGAVYMPLDTDSPAARLSALIRNAGPKAVLTDAAGLSEAIPETPCLPVRPLPSGDDQPLSAPPCPAETLAVVIHTSGSTGVPKGVMLPWRALHHVIQWTNRQFALTADDRAVMVTAFHHDLSLYDLLGPLAAGGGVITLDPDQPLDPASLRDRLSRGEATLWNSVPRLAEALLTACGPTRPAPLRRFVLGGDWVPPALPQQLYARWPQAVVTTIGGPTETTIWNILADVPPGPVAEHRLPYGTPMPGCTYRILDASGRDCPDGVAGEMACGGASLALGYLNQPEETRRRFLTDPVTGERLYLTGDRGRFRPDDQIEILGRTDFQLNVGGYRADPAGIEAVLTSHPLIGDAVVVAAANDGTEVLAAYYTLTGPDDPGAAALLAHAAGHLPPALLPKVWIRLDALPLTGNGKVDRRALSDRPLTAEPSSAAEAPVTALERTVATVWADILGQADIGRNQAFFALGGDSIAATRVIARLDSLTGVRLSIGAFFASPTVQAQAAALESAGAGTGTAGPDTAALPAAFPVVDPEALPLSWAQERLWFLDQLAPGAASYLLPFCTLIDGPLDPDALRQALQAVVHRHSPLRTLFPSGAGIRQWCMPAPHAVVPFRMQDLRPLSDAQRAAAIADTAAAEAATGFDLSRDLPVRAVLLRETETRWHFFCTVHHIAFDGWSIGVFNQDLYTAYHRLAAGADAALPAVAAYAAFARWQRDRQSLEDHATGAAWWRGHLAETAPLTLYGDQPSGQPAHTTGAFPAATHTFQISQEVARRAAALAADLGTTVNVVLLTAFAAAFGRYEGQDSFIIGTAVAGRDHPLTEDMVGFFVKNLPLPVHLTAEQSFAQSVSAVHGSFVAGVDHLDLSFQEIVSAVAPVRDPGRNPLFQVAFTYQNAPLGDTAGDQVRSGDLLLRAVPVAAAQTHLDFDLLIWPGPDGLRCHAVYAAPLFSPEAVARRCQAFSTLLEAGVEQPGQTVMALPLSPAAPETGPRTDTPALWDGVPLWTALQQSLARTPQALWEDRTQTATTGPDLLDAAARLDAVITTVVPAGQPVALWLDPGVGYVSAILACMRRGSPYALLDPMLPAAAVAERLKAAALPLILTTVERASALPDGCPALTVDRFETVAPVPPRPALTAEAPVAMVWTSGSTGTPKAPVLSQAGVVNRLLWDRTIFRREEAPRGLLKTAPPYGDSIAEVLQPLLDGFPAVIPDPDAARTPSALLEVIRRTGPTRLVLTPSLLRALLEADPDPTPWPLHRLHLSGEPLPTVLLPRLKEKLRPEAVVLNIYGSSEVTADVTAAVLDLSADPAATQAAAVAAIGRPLPGCTLWLLDATGQPVPPGAVGEIHVAGVCLALGYHQAPDQTALAFRDWTAPDGTPTRLYATGDLARQRPDGALVHLGRKDGQIKIRGVRIEPAEIEARLLDMPGIRAAVVGVIKPKDADPRLVAWIEAREVEACGAEARGTAADLPAQALHHLRGVLPPAFLPAQVIVVQHWPTSAGGKVLKSLLPLPELAVAPHDPADAIPANDTEALLVRLWQQALGHPCGLNTSFFEAGGTSLSLAEMHRRLVEAVGQPLPLVDLFRHPTIRTQGQWLSQRLSGEQAAPLAARSGARRADLRRRRTHSSPPLQTPEVSA</sequence>
<dbReference type="FunFam" id="1.10.1200.10:FF:000016">
    <property type="entry name" value="Non-ribosomal peptide synthase"/>
    <property type="match status" value="1"/>
</dbReference>
<evidence type="ECO:0000313" key="11">
    <source>
        <dbReference type="EMBL" id="MBB6212155.1"/>
    </source>
</evidence>
<evidence type="ECO:0000256" key="7">
    <source>
        <dbReference type="ARBA" id="ARBA00066651"/>
    </source>
</evidence>
<dbReference type="GO" id="GO:0044550">
    <property type="term" value="P:secondary metabolite biosynthetic process"/>
    <property type="evidence" value="ECO:0007669"/>
    <property type="project" value="TreeGrafter"/>
</dbReference>
<keyword evidence="5" id="KW-0436">Ligase</keyword>
<dbReference type="Pfam" id="PF13193">
    <property type="entry name" value="AMP-binding_C"/>
    <property type="match status" value="1"/>
</dbReference>
<dbReference type="PANTHER" id="PTHR45527:SF10">
    <property type="entry name" value="PYOCHELIN SYNTHASE PCHF"/>
    <property type="match status" value="1"/>
</dbReference>
<dbReference type="InterPro" id="IPR006162">
    <property type="entry name" value="Ppantetheine_attach_site"/>
</dbReference>
<accession>A0A7W9ZIN5</accession>
<dbReference type="FunFam" id="3.30.559.10:FF:000023">
    <property type="entry name" value="Non-ribosomal peptide synthetase"/>
    <property type="match status" value="1"/>
</dbReference>
<dbReference type="PANTHER" id="PTHR45527">
    <property type="entry name" value="NONRIBOSOMAL PEPTIDE SYNTHETASE"/>
    <property type="match status" value="1"/>
</dbReference>
<dbReference type="InterPro" id="IPR009081">
    <property type="entry name" value="PP-bd_ACP"/>
</dbReference>
<dbReference type="PROSITE" id="PS00012">
    <property type="entry name" value="PHOSPHOPANTETHEINE"/>
    <property type="match status" value="1"/>
</dbReference>
<evidence type="ECO:0000259" key="10">
    <source>
        <dbReference type="PROSITE" id="PS50075"/>
    </source>
</evidence>
<dbReference type="PROSITE" id="PS00455">
    <property type="entry name" value="AMP_BINDING"/>
    <property type="match status" value="2"/>
</dbReference>
<dbReference type="RefSeq" id="WP_184265600.1">
    <property type="nucleotide sequence ID" value="NZ_JACIIX010000017.1"/>
</dbReference>
<evidence type="ECO:0000256" key="6">
    <source>
        <dbReference type="ARBA" id="ARBA00052643"/>
    </source>
</evidence>
<feature type="domain" description="Carrier" evidence="10">
    <location>
        <begin position="1012"/>
        <end position="1087"/>
    </location>
</feature>
<comment type="cofactor">
    <cofactor evidence="1">
        <name>pantetheine 4'-phosphate</name>
        <dbReference type="ChEBI" id="CHEBI:47942"/>
    </cofactor>
</comment>
<dbReference type="Pfam" id="PF00550">
    <property type="entry name" value="PP-binding"/>
    <property type="match status" value="2"/>
</dbReference>
<dbReference type="Pfam" id="PF00668">
    <property type="entry name" value="Condensation"/>
    <property type="match status" value="2"/>
</dbReference>
<dbReference type="InterPro" id="IPR042099">
    <property type="entry name" value="ANL_N_sf"/>
</dbReference>
<dbReference type="Pfam" id="PF00501">
    <property type="entry name" value="AMP-binding"/>
    <property type="match status" value="2"/>
</dbReference>
<dbReference type="InterPro" id="IPR036736">
    <property type="entry name" value="ACP-like_sf"/>
</dbReference>
<dbReference type="SUPFAM" id="SSF52777">
    <property type="entry name" value="CoA-dependent acyltransferases"/>
    <property type="match status" value="4"/>
</dbReference>
<gene>
    <name evidence="11" type="ORF">FHS48_003603</name>
</gene>
<dbReference type="Gene3D" id="3.30.559.30">
    <property type="entry name" value="Nonribosomal peptide synthetase, condensation domain"/>
    <property type="match status" value="2"/>
</dbReference>
<dbReference type="InterPro" id="IPR045851">
    <property type="entry name" value="AMP-bd_C_sf"/>
</dbReference>
<feature type="compositionally biased region" description="Polar residues" evidence="9">
    <location>
        <begin position="2196"/>
        <end position="2207"/>
    </location>
</feature>
<evidence type="ECO:0000256" key="8">
    <source>
        <dbReference type="ARBA" id="ARBA00079103"/>
    </source>
</evidence>
<dbReference type="GO" id="GO:0072330">
    <property type="term" value="P:monocarboxylic acid biosynthetic process"/>
    <property type="evidence" value="ECO:0007669"/>
    <property type="project" value="UniProtKB-ARBA"/>
</dbReference>
<dbReference type="Gene3D" id="3.30.300.30">
    <property type="match status" value="2"/>
</dbReference>
<dbReference type="SMART" id="SM00823">
    <property type="entry name" value="PKS_PP"/>
    <property type="match status" value="2"/>
</dbReference>
<dbReference type="InterPro" id="IPR001242">
    <property type="entry name" value="Condensation_dom"/>
</dbReference>
<feature type="domain" description="Carrier" evidence="10">
    <location>
        <begin position="2096"/>
        <end position="2170"/>
    </location>
</feature>
<dbReference type="InterPro" id="IPR020845">
    <property type="entry name" value="AMP-binding_CS"/>
</dbReference>
<dbReference type="GO" id="GO:0043041">
    <property type="term" value="P:amino acid activation for nonribosomal peptide biosynthetic process"/>
    <property type="evidence" value="ECO:0007669"/>
    <property type="project" value="TreeGrafter"/>
</dbReference>
<dbReference type="Proteomes" id="UP000544872">
    <property type="component" value="Unassembled WGS sequence"/>
</dbReference>
<comment type="caution">
    <text evidence="11">The sequence shown here is derived from an EMBL/GenBank/DDBJ whole genome shotgun (WGS) entry which is preliminary data.</text>
</comment>
<dbReference type="GO" id="GO:0005737">
    <property type="term" value="C:cytoplasm"/>
    <property type="evidence" value="ECO:0007669"/>
    <property type="project" value="TreeGrafter"/>
</dbReference>
<evidence type="ECO:0000313" key="12">
    <source>
        <dbReference type="Proteomes" id="UP000544872"/>
    </source>
</evidence>
<dbReference type="NCBIfam" id="TIGR01733">
    <property type="entry name" value="AA-adenyl-dom"/>
    <property type="match status" value="1"/>
</dbReference>
<evidence type="ECO:0000256" key="5">
    <source>
        <dbReference type="ARBA" id="ARBA00022598"/>
    </source>
</evidence>
<evidence type="ECO:0000256" key="9">
    <source>
        <dbReference type="SAM" id="MobiDB-lite"/>
    </source>
</evidence>
<dbReference type="GO" id="GO:0031177">
    <property type="term" value="F:phosphopantetheine binding"/>
    <property type="evidence" value="ECO:0007669"/>
    <property type="project" value="InterPro"/>
</dbReference>
<evidence type="ECO:0000256" key="1">
    <source>
        <dbReference type="ARBA" id="ARBA00001957"/>
    </source>
</evidence>
<evidence type="ECO:0000256" key="4">
    <source>
        <dbReference type="ARBA" id="ARBA00022553"/>
    </source>
</evidence>
<comment type="catalytic activity">
    <reaction evidence="6">
        <text>holo-[peptidyl-carrier protein] + L-cysteine + ATP = L-cysteinyl-[peptidyl-carrier protein] + AMP + diphosphate</text>
        <dbReference type="Rhea" id="RHEA:61680"/>
        <dbReference type="Rhea" id="RHEA-COMP:11480"/>
        <dbReference type="Rhea" id="RHEA-COMP:15906"/>
        <dbReference type="ChEBI" id="CHEBI:30616"/>
        <dbReference type="ChEBI" id="CHEBI:33019"/>
        <dbReference type="ChEBI" id="CHEBI:35235"/>
        <dbReference type="ChEBI" id="CHEBI:64479"/>
        <dbReference type="ChEBI" id="CHEBI:144926"/>
        <dbReference type="ChEBI" id="CHEBI:456215"/>
        <dbReference type="EC" id="6.2.1.69"/>
    </reaction>
    <physiologicalReaction direction="left-to-right" evidence="6">
        <dbReference type="Rhea" id="RHEA:61681"/>
    </physiologicalReaction>
</comment>
<dbReference type="InterPro" id="IPR025110">
    <property type="entry name" value="AMP-bd_C"/>
</dbReference>
<dbReference type="CDD" id="cd19535">
    <property type="entry name" value="Cyc_NRPS"/>
    <property type="match status" value="1"/>
</dbReference>
<dbReference type="Gene3D" id="3.30.559.10">
    <property type="entry name" value="Chloramphenicol acetyltransferase-like domain"/>
    <property type="match status" value="2"/>
</dbReference>
<dbReference type="CDD" id="cd19531">
    <property type="entry name" value="LCL_NRPS-like"/>
    <property type="match status" value="1"/>
</dbReference>
<protein>
    <recommendedName>
        <fullName evidence="8">L-cysteine--[L-cysteinyl-carrier protein] ligase</fullName>
        <ecNumber evidence="7">6.2.1.69</ecNumber>
    </recommendedName>
    <alternativeName>
        <fullName evidence="8">L-cysteine--[L-cysteinyl-carrier protein] ligase</fullName>
    </alternativeName>
</protein>
<dbReference type="Gene3D" id="3.40.50.12780">
    <property type="entry name" value="N-terminal domain of ligase-like"/>
    <property type="match status" value="2"/>
</dbReference>
<proteinExistence type="predicted"/>
<dbReference type="EMBL" id="JACIIX010000017">
    <property type="protein sequence ID" value="MBB6212155.1"/>
    <property type="molecule type" value="Genomic_DNA"/>
</dbReference>
<dbReference type="InterPro" id="IPR020806">
    <property type="entry name" value="PKS_PP-bd"/>
</dbReference>
<dbReference type="InterPro" id="IPR023213">
    <property type="entry name" value="CAT-like_dom_sf"/>
</dbReference>
<organism evidence="11 12">
    <name type="scientific">Novispirillum itersonii</name>
    <name type="common">Aquaspirillum itersonii</name>
    <dbReference type="NCBI Taxonomy" id="189"/>
    <lineage>
        <taxon>Bacteria</taxon>
        <taxon>Pseudomonadati</taxon>
        <taxon>Pseudomonadota</taxon>
        <taxon>Alphaproteobacteria</taxon>
        <taxon>Rhodospirillales</taxon>
        <taxon>Novispirillaceae</taxon>
        <taxon>Novispirillum</taxon>
    </lineage>
</organism>
<dbReference type="InterPro" id="IPR010071">
    <property type="entry name" value="AA_adenyl_dom"/>
</dbReference>
<name>A0A7W9ZIN5_NOVIT</name>
<dbReference type="SUPFAM" id="SSF56801">
    <property type="entry name" value="Acetyl-CoA synthetase-like"/>
    <property type="match status" value="2"/>
</dbReference>
<keyword evidence="12" id="KW-1185">Reference proteome</keyword>
<dbReference type="Gene3D" id="1.10.1200.10">
    <property type="entry name" value="ACP-like"/>
    <property type="match status" value="2"/>
</dbReference>
<dbReference type="PROSITE" id="PS50075">
    <property type="entry name" value="CARRIER"/>
    <property type="match status" value="2"/>
</dbReference>
<evidence type="ECO:0000256" key="2">
    <source>
        <dbReference type="ARBA" id="ARBA00004924"/>
    </source>
</evidence>
<keyword evidence="3" id="KW-0596">Phosphopantetheine</keyword>
<dbReference type="EC" id="6.2.1.69" evidence="7"/>
<dbReference type="InterPro" id="IPR000873">
    <property type="entry name" value="AMP-dep_synth/lig_dom"/>
</dbReference>
<feature type="region of interest" description="Disordered" evidence="9">
    <location>
        <begin position="2165"/>
        <end position="2207"/>
    </location>
</feature>
<dbReference type="InterPro" id="IPR057737">
    <property type="entry name" value="Condensation_MtbB-like"/>
</dbReference>
<keyword evidence="4" id="KW-0597">Phosphoprotein</keyword>
<comment type="pathway">
    <text evidence="2">Siderophore biosynthesis.</text>
</comment>